<dbReference type="AlphaFoldDB" id="A0A327R437"/>
<dbReference type="Proteomes" id="UP000249547">
    <property type="component" value="Unassembled WGS sequence"/>
</dbReference>
<evidence type="ECO:0000313" key="2">
    <source>
        <dbReference type="EMBL" id="RAJ10808.1"/>
    </source>
</evidence>
<comment type="caution">
    <text evidence="2">The sequence shown here is derived from an EMBL/GenBank/DDBJ whole genome shotgun (WGS) entry which is preliminary data.</text>
</comment>
<name>A0A327R437_9BACT</name>
<keyword evidence="3" id="KW-1185">Reference proteome</keyword>
<evidence type="ECO:0000313" key="3">
    <source>
        <dbReference type="Proteomes" id="UP000249547"/>
    </source>
</evidence>
<protein>
    <submittedName>
        <fullName evidence="2">Uncharacterized protein</fullName>
    </submittedName>
</protein>
<sequence length="88" mass="10088">MKKFKWALFACAIMGGFTTAIINETYAANKLVPLRYHLEANGSYTLINGRLNVDYACVLDPTAICTYSYDTDLHQYVPSQYGKFYWIE</sequence>
<feature type="signal peptide" evidence="1">
    <location>
        <begin position="1"/>
        <end position="22"/>
    </location>
</feature>
<gene>
    <name evidence="2" type="ORF">LX64_00415</name>
</gene>
<dbReference type="EMBL" id="QLLL01000001">
    <property type="protein sequence ID" value="RAJ10808.1"/>
    <property type="molecule type" value="Genomic_DNA"/>
</dbReference>
<dbReference type="RefSeq" id="WP_111595936.1">
    <property type="nucleotide sequence ID" value="NZ_QLLL01000001.1"/>
</dbReference>
<reference evidence="2 3" key="1">
    <citation type="submission" date="2018-06" db="EMBL/GenBank/DDBJ databases">
        <title>Genomic Encyclopedia of Archaeal and Bacterial Type Strains, Phase II (KMG-II): from individual species to whole genera.</title>
        <authorList>
            <person name="Goeker M."/>
        </authorList>
    </citation>
    <scope>NUCLEOTIDE SEQUENCE [LARGE SCALE GENOMIC DNA]</scope>
    <source>
        <strain evidence="2 3">DSM 23857</strain>
    </source>
</reference>
<feature type="chain" id="PRO_5016274599" evidence="1">
    <location>
        <begin position="23"/>
        <end position="88"/>
    </location>
</feature>
<accession>A0A327R437</accession>
<evidence type="ECO:0000256" key="1">
    <source>
        <dbReference type="SAM" id="SignalP"/>
    </source>
</evidence>
<keyword evidence="1" id="KW-0732">Signal</keyword>
<organism evidence="2 3">
    <name type="scientific">Chitinophaga skermanii</name>
    <dbReference type="NCBI Taxonomy" id="331697"/>
    <lineage>
        <taxon>Bacteria</taxon>
        <taxon>Pseudomonadati</taxon>
        <taxon>Bacteroidota</taxon>
        <taxon>Chitinophagia</taxon>
        <taxon>Chitinophagales</taxon>
        <taxon>Chitinophagaceae</taxon>
        <taxon>Chitinophaga</taxon>
    </lineage>
</organism>
<proteinExistence type="predicted"/>